<evidence type="ECO:0000313" key="3">
    <source>
        <dbReference type="WBParaSite" id="NBR_0001836001-mRNA-1"/>
    </source>
</evidence>
<dbReference type="WBParaSite" id="NBR_0001836001-mRNA-1">
    <property type="protein sequence ID" value="NBR_0001836001-mRNA-1"/>
    <property type="gene ID" value="NBR_0001836001"/>
</dbReference>
<protein>
    <submittedName>
        <fullName evidence="3">Transmembrane protein</fullName>
    </submittedName>
</protein>
<proteinExistence type="predicted"/>
<evidence type="ECO:0000313" key="2">
    <source>
        <dbReference type="Proteomes" id="UP000271162"/>
    </source>
</evidence>
<sequence length="58" mass="6677">MAEEYDDDFQYNSDSGSELGDEVCWFIGLVSLPICKALFVRPFFPPFEITYVVNLFDS</sequence>
<evidence type="ECO:0000313" key="1">
    <source>
        <dbReference type="EMBL" id="VDL82086.1"/>
    </source>
</evidence>
<dbReference type="AlphaFoldDB" id="A0A0N4YMG6"/>
<organism evidence="3">
    <name type="scientific">Nippostrongylus brasiliensis</name>
    <name type="common">Rat hookworm</name>
    <dbReference type="NCBI Taxonomy" id="27835"/>
    <lineage>
        <taxon>Eukaryota</taxon>
        <taxon>Metazoa</taxon>
        <taxon>Ecdysozoa</taxon>
        <taxon>Nematoda</taxon>
        <taxon>Chromadorea</taxon>
        <taxon>Rhabditida</taxon>
        <taxon>Rhabditina</taxon>
        <taxon>Rhabditomorpha</taxon>
        <taxon>Strongyloidea</taxon>
        <taxon>Heligmosomidae</taxon>
        <taxon>Nippostrongylus</taxon>
    </lineage>
</organism>
<dbReference type="Proteomes" id="UP000271162">
    <property type="component" value="Unassembled WGS sequence"/>
</dbReference>
<name>A0A0N4YMG6_NIPBR</name>
<dbReference type="EMBL" id="UYSL01023357">
    <property type="protein sequence ID" value="VDL82086.1"/>
    <property type="molecule type" value="Genomic_DNA"/>
</dbReference>
<gene>
    <name evidence="1" type="ORF">NBR_LOCUS18361</name>
</gene>
<reference evidence="3" key="1">
    <citation type="submission" date="2017-02" db="UniProtKB">
        <authorList>
            <consortium name="WormBaseParasite"/>
        </authorList>
    </citation>
    <scope>IDENTIFICATION</scope>
</reference>
<reference evidence="1 2" key="2">
    <citation type="submission" date="2018-11" db="EMBL/GenBank/DDBJ databases">
        <authorList>
            <consortium name="Pathogen Informatics"/>
        </authorList>
    </citation>
    <scope>NUCLEOTIDE SEQUENCE [LARGE SCALE GENOMIC DNA]</scope>
</reference>
<keyword evidence="2" id="KW-1185">Reference proteome</keyword>
<accession>A0A0N4YMG6</accession>